<comment type="caution">
    <text evidence="9">The sequence shown here is derived from an EMBL/GenBank/DDBJ whole genome shotgun (WGS) entry which is preliminary data.</text>
</comment>
<dbReference type="PROSITE" id="PS00198">
    <property type="entry name" value="4FE4S_FER_1"/>
    <property type="match status" value="1"/>
</dbReference>
<feature type="transmembrane region" description="Helical" evidence="7">
    <location>
        <begin position="311"/>
        <end position="329"/>
    </location>
</feature>
<dbReference type="InterPro" id="IPR032879">
    <property type="entry name" value="FixG_C"/>
</dbReference>
<dbReference type="Pfam" id="PF12801">
    <property type="entry name" value="Fer4_5"/>
    <property type="match status" value="1"/>
</dbReference>
<proteinExistence type="predicted"/>
<dbReference type="InterPro" id="IPR017896">
    <property type="entry name" value="4Fe4S_Fe-S-bd"/>
</dbReference>
<dbReference type="Gene3D" id="2.60.40.10">
    <property type="entry name" value="Immunoglobulins"/>
    <property type="match status" value="1"/>
</dbReference>
<name>A0A2I1NB16_9BACT</name>
<feature type="transmembrane region" description="Helical" evidence="7">
    <location>
        <begin position="16"/>
        <end position="41"/>
    </location>
</feature>
<dbReference type="Pfam" id="PF11614">
    <property type="entry name" value="FixG_C"/>
    <property type="match status" value="1"/>
</dbReference>
<dbReference type="GO" id="GO:0005886">
    <property type="term" value="C:plasma membrane"/>
    <property type="evidence" value="ECO:0007669"/>
    <property type="project" value="TreeGrafter"/>
</dbReference>
<dbReference type="SUPFAM" id="SSF54862">
    <property type="entry name" value="4Fe-4S ferredoxins"/>
    <property type="match status" value="1"/>
</dbReference>
<feature type="domain" description="4Fe-4S ferredoxin-type" evidence="8">
    <location>
        <begin position="234"/>
        <end position="262"/>
    </location>
</feature>
<dbReference type="AlphaFoldDB" id="A0A2I1NB16"/>
<dbReference type="InterPro" id="IPR014116">
    <property type="entry name" value="Cyt_c_oxidase_cbb3_FixG"/>
</dbReference>
<dbReference type="InterPro" id="IPR017900">
    <property type="entry name" value="4Fe4S_Fe_S_CS"/>
</dbReference>
<keyword evidence="5" id="KW-0408">Iron</keyword>
<reference evidence="9 10" key="1">
    <citation type="submission" date="2017-12" db="EMBL/GenBank/DDBJ databases">
        <title>Phylogenetic diversity of female urinary microbiome.</title>
        <authorList>
            <person name="Thomas-White K."/>
            <person name="Wolfe A.J."/>
        </authorList>
    </citation>
    <scope>NUCLEOTIDE SEQUENCE [LARGE SCALE GENOMIC DNA]</scope>
    <source>
        <strain evidence="9 10">UMB0112</strain>
    </source>
</reference>
<evidence type="ECO:0000256" key="4">
    <source>
        <dbReference type="ARBA" id="ARBA00022982"/>
    </source>
</evidence>
<evidence type="ECO:0000256" key="5">
    <source>
        <dbReference type="ARBA" id="ARBA00023004"/>
    </source>
</evidence>
<evidence type="ECO:0000259" key="8">
    <source>
        <dbReference type="PROSITE" id="PS51379"/>
    </source>
</evidence>
<dbReference type="GO" id="GO:0051539">
    <property type="term" value="F:4 iron, 4 sulfur cluster binding"/>
    <property type="evidence" value="ECO:0007669"/>
    <property type="project" value="UniProtKB-KW"/>
</dbReference>
<evidence type="ECO:0000313" key="9">
    <source>
        <dbReference type="EMBL" id="PKZ29577.1"/>
    </source>
</evidence>
<dbReference type="Pfam" id="PF13746">
    <property type="entry name" value="Fer4_18"/>
    <property type="match status" value="1"/>
</dbReference>
<dbReference type="RefSeq" id="WP_101637139.1">
    <property type="nucleotide sequence ID" value="NZ_JAPXGY010000003.1"/>
</dbReference>
<keyword evidence="6" id="KW-0411">Iron-sulfur</keyword>
<evidence type="ECO:0000256" key="6">
    <source>
        <dbReference type="ARBA" id="ARBA00023014"/>
    </source>
</evidence>
<feature type="transmembrane region" description="Helical" evidence="7">
    <location>
        <begin position="167"/>
        <end position="189"/>
    </location>
</feature>
<keyword evidence="2" id="KW-0004">4Fe-4S</keyword>
<keyword evidence="7" id="KW-1133">Transmembrane helix</keyword>
<feature type="transmembrane region" description="Helical" evidence="7">
    <location>
        <begin position="134"/>
        <end position="152"/>
    </location>
</feature>
<evidence type="ECO:0000256" key="2">
    <source>
        <dbReference type="ARBA" id="ARBA00022485"/>
    </source>
</evidence>
<dbReference type="EMBL" id="PKHU01000003">
    <property type="protein sequence ID" value="PKZ29577.1"/>
    <property type="molecule type" value="Genomic_DNA"/>
</dbReference>
<dbReference type="InterPro" id="IPR013783">
    <property type="entry name" value="Ig-like_fold"/>
</dbReference>
<gene>
    <name evidence="9" type="primary">ccoG</name>
    <name evidence="9" type="ORF">CYJ41_04270</name>
</gene>
<keyword evidence="3" id="KW-0479">Metal-binding</keyword>
<keyword evidence="4" id="KW-0249">Electron transport</keyword>
<dbReference type="Proteomes" id="UP000234639">
    <property type="component" value="Unassembled WGS sequence"/>
</dbReference>
<evidence type="ECO:0000313" key="10">
    <source>
        <dbReference type="Proteomes" id="UP000234639"/>
    </source>
</evidence>
<dbReference type="NCBIfam" id="TIGR02745">
    <property type="entry name" value="ccoG_rdxA_fixG"/>
    <property type="match status" value="1"/>
</dbReference>
<dbReference type="PROSITE" id="PS51379">
    <property type="entry name" value="4FE4S_FER_2"/>
    <property type="match status" value="1"/>
</dbReference>
<dbReference type="PANTHER" id="PTHR30176:SF3">
    <property type="entry name" value="FERREDOXIN-TYPE PROTEIN NAPH"/>
    <property type="match status" value="1"/>
</dbReference>
<sequence>MPNELNFQTNYTKKRYFVFSFIALIALILPFIRIGGNHFFLLSFDKKELHLLFSVFSTQELFLMPFVLIMAFLGIFFITTLGGRIWCGWACPQTSFRAFYRDFICTKLLKIRKNIKNKQINPSGQFVKKLIAKLIWACLTLLMASNFMWFFIPPEDFFRYLANPSDHLLMIGIVLGIALFIFIDIVFIAENFCIYICPYARVQSVMFDENTFQVIYDEKRGGKIYDEKHNKINDRPTGENDECIGCLACVKVCPTHIDIRRGMQLECINCLECADVCSGIMARKNRPSLVRWTSEYALNNGKTKILRFRTIAYMIALSIAFVALLIVGSKRETMLLNINRDSSFYNLKVENSQVVIENNYIFLIENTDKVAHEFYFETNNDKISVKKPKKPVKIDARKKDKIIVTLEANEGAFEKSNVDITISLVINAYATDNKENINVKRDTIFVYPKNSVIENKLK</sequence>
<keyword evidence="1" id="KW-0813">Transport</keyword>
<evidence type="ECO:0000256" key="1">
    <source>
        <dbReference type="ARBA" id="ARBA00022448"/>
    </source>
</evidence>
<dbReference type="Gene3D" id="3.30.70.20">
    <property type="match status" value="1"/>
</dbReference>
<evidence type="ECO:0000256" key="3">
    <source>
        <dbReference type="ARBA" id="ARBA00022723"/>
    </source>
</evidence>
<feature type="transmembrane region" description="Helical" evidence="7">
    <location>
        <begin position="61"/>
        <end position="87"/>
    </location>
</feature>
<dbReference type="GO" id="GO:0046872">
    <property type="term" value="F:metal ion binding"/>
    <property type="evidence" value="ECO:0007669"/>
    <property type="project" value="UniProtKB-KW"/>
</dbReference>
<dbReference type="InterPro" id="IPR051684">
    <property type="entry name" value="Electron_Trans/Redox"/>
</dbReference>
<accession>A0A2I1NB16</accession>
<keyword evidence="7" id="KW-0472">Membrane</keyword>
<organism evidence="9 10">
    <name type="scientific">Campylobacter ureolyticus</name>
    <dbReference type="NCBI Taxonomy" id="827"/>
    <lineage>
        <taxon>Bacteria</taxon>
        <taxon>Pseudomonadati</taxon>
        <taxon>Campylobacterota</taxon>
        <taxon>Epsilonproteobacteria</taxon>
        <taxon>Campylobacterales</taxon>
        <taxon>Campylobacteraceae</taxon>
        <taxon>Campylobacter</taxon>
    </lineage>
</organism>
<dbReference type="PANTHER" id="PTHR30176">
    <property type="entry name" value="FERREDOXIN-TYPE PROTEIN NAPH"/>
    <property type="match status" value="1"/>
</dbReference>
<evidence type="ECO:0000256" key="7">
    <source>
        <dbReference type="SAM" id="Phobius"/>
    </source>
</evidence>
<keyword evidence="7" id="KW-0812">Transmembrane</keyword>
<protein>
    <submittedName>
        <fullName evidence="9">Cytochrome c oxidase accessory protein CcoG</fullName>
    </submittedName>
</protein>